<organism evidence="15 16">
    <name type="scientific">Bacillus salipaludis</name>
    <dbReference type="NCBI Taxonomy" id="2547811"/>
    <lineage>
        <taxon>Bacteria</taxon>
        <taxon>Bacillati</taxon>
        <taxon>Bacillota</taxon>
        <taxon>Bacilli</taxon>
        <taxon>Bacillales</taxon>
        <taxon>Bacillaceae</taxon>
        <taxon>Bacillus</taxon>
    </lineage>
</organism>
<dbReference type="EMBL" id="SMYO01000004">
    <property type="protein sequence ID" value="TDK62440.1"/>
    <property type="molecule type" value="Genomic_DNA"/>
</dbReference>
<keyword evidence="11" id="KW-0739">Sodium transport</keyword>
<comment type="catalytic activity">
    <reaction evidence="12">
        <text>L-proline(in) + Na(+)(in) = L-proline(out) + Na(+)(out)</text>
        <dbReference type="Rhea" id="RHEA:28967"/>
        <dbReference type="ChEBI" id="CHEBI:29101"/>
        <dbReference type="ChEBI" id="CHEBI:60039"/>
    </reaction>
</comment>
<keyword evidence="3" id="KW-0813">Transport</keyword>
<feature type="transmembrane region" description="Helical" evidence="13">
    <location>
        <begin position="154"/>
        <end position="175"/>
    </location>
</feature>
<feature type="transmembrane region" description="Helical" evidence="13">
    <location>
        <begin position="50"/>
        <end position="68"/>
    </location>
</feature>
<feature type="transmembrane region" description="Helical" evidence="13">
    <location>
        <begin position="89"/>
        <end position="110"/>
    </location>
</feature>
<keyword evidence="4" id="KW-1003">Cell membrane</keyword>
<dbReference type="InterPro" id="IPR050277">
    <property type="entry name" value="Sodium:Solute_Symporter"/>
</dbReference>
<comment type="subcellular location">
    <subcellularLocation>
        <location evidence="1">Cell membrane</location>
        <topology evidence="1">Multi-pass membrane protein</topology>
    </subcellularLocation>
</comment>
<feature type="transmembrane region" description="Helical" evidence="13">
    <location>
        <begin position="201"/>
        <end position="221"/>
    </location>
</feature>
<feature type="transmembrane region" description="Helical" evidence="13">
    <location>
        <begin position="383"/>
        <end position="403"/>
    </location>
</feature>
<evidence type="ECO:0000256" key="8">
    <source>
        <dbReference type="ARBA" id="ARBA00023053"/>
    </source>
</evidence>
<evidence type="ECO:0000313" key="14">
    <source>
        <dbReference type="EMBL" id="MDQ6600091.1"/>
    </source>
</evidence>
<dbReference type="InterPro" id="IPR001734">
    <property type="entry name" value="Na/solute_symporter"/>
</dbReference>
<dbReference type="PROSITE" id="PS50283">
    <property type="entry name" value="NA_SOLUT_SYMP_3"/>
    <property type="match status" value="1"/>
</dbReference>
<keyword evidence="8" id="KW-0915">Sodium</keyword>
<keyword evidence="5 13" id="KW-0812">Transmembrane</keyword>
<evidence type="ECO:0000256" key="12">
    <source>
        <dbReference type="ARBA" id="ARBA00033708"/>
    </source>
</evidence>
<proteinExistence type="inferred from homology"/>
<dbReference type="PANTHER" id="PTHR48086:SF3">
    <property type="entry name" value="SODIUM_PROLINE SYMPORTER"/>
    <property type="match status" value="1"/>
</dbReference>
<dbReference type="GO" id="GO:0015293">
    <property type="term" value="F:symporter activity"/>
    <property type="evidence" value="ECO:0007669"/>
    <property type="project" value="UniProtKB-KW"/>
</dbReference>
<sequence length="437" mass="49156">MNKEKYHIYIAGTVKLGVGYGIVSLLARWVTGNTILSSPESLMKYGLSGVIVYSLMGAFALIFFGFLAQKICAKYRDHQTIGDVLQSKLSPTGFWIMMALLFITSLYSIFIQALGAGILLHLLFPFPISIGLLIFLFICFLFSGVGGMQWLHRLSGVTITLVFGAVIVIPVYFFIQEGVYPVYDGVKLYHPYLLYFKNYDAIWFFLAAIIIGIGQALFDCATWQRLFIIQKEKIRITFTLTGFLWATIPLSISTLIFIAIFGRGFKNIYTILLELVNKIQSNLLIVLFILFCFCVILSALSSGLHSVTVLMVRNMIGYFHEQTENEKWKWTYVFSGSICLILLIVVSILPPKPIELLFFFGNIYASVIIPMLYIILSKKILPAIIPFAALVGTIAGLLFMPSAGSFQTIWISFFVPLCICLIHFISTLLFHKKKPSS</sequence>
<dbReference type="Proteomes" id="UP000295132">
    <property type="component" value="Unassembled WGS sequence"/>
</dbReference>
<protein>
    <recommendedName>
        <fullName evidence="18">Transporter</fullName>
    </recommendedName>
</protein>
<feature type="transmembrane region" description="Helical" evidence="13">
    <location>
        <begin position="283"/>
        <end position="310"/>
    </location>
</feature>
<feature type="transmembrane region" description="Helical" evidence="13">
    <location>
        <begin position="122"/>
        <end position="142"/>
    </location>
</feature>
<comment type="caution">
    <text evidence="15">The sequence shown here is derived from an EMBL/GenBank/DDBJ whole genome shotgun (WGS) entry which is preliminary data.</text>
</comment>
<dbReference type="InterPro" id="IPR038377">
    <property type="entry name" value="Na/Glc_symporter_sf"/>
</dbReference>
<dbReference type="GO" id="GO:0005886">
    <property type="term" value="C:plasma membrane"/>
    <property type="evidence" value="ECO:0007669"/>
    <property type="project" value="UniProtKB-SubCell"/>
</dbReference>
<evidence type="ECO:0000256" key="10">
    <source>
        <dbReference type="ARBA" id="ARBA00023136"/>
    </source>
</evidence>
<evidence type="ECO:0000313" key="15">
    <source>
        <dbReference type="EMBL" id="TDK62440.1"/>
    </source>
</evidence>
<evidence type="ECO:0000256" key="9">
    <source>
        <dbReference type="ARBA" id="ARBA00023065"/>
    </source>
</evidence>
<evidence type="ECO:0000256" key="5">
    <source>
        <dbReference type="ARBA" id="ARBA00022692"/>
    </source>
</evidence>
<evidence type="ECO:0008006" key="18">
    <source>
        <dbReference type="Google" id="ProtNLM"/>
    </source>
</evidence>
<dbReference type="AlphaFoldDB" id="A0A4R5VUD7"/>
<comment type="similarity">
    <text evidence="2">Belongs to the sodium:solute symporter (SSF) (TC 2.A.21) family.</text>
</comment>
<dbReference type="Gene3D" id="1.20.1730.10">
    <property type="entry name" value="Sodium/glucose cotransporter"/>
    <property type="match status" value="1"/>
</dbReference>
<dbReference type="Proteomes" id="UP001178888">
    <property type="component" value="Unassembled WGS sequence"/>
</dbReference>
<feature type="transmembrane region" description="Helical" evidence="13">
    <location>
        <begin position="356"/>
        <end position="376"/>
    </location>
</feature>
<name>A0A4R5VUD7_9BACI</name>
<evidence type="ECO:0000256" key="4">
    <source>
        <dbReference type="ARBA" id="ARBA00022475"/>
    </source>
</evidence>
<accession>A0A4R5VUD7</accession>
<gene>
    <name evidence="15" type="ORF">E2K98_10375</name>
    <name evidence="14" type="ORF">RCG21_27860</name>
</gene>
<dbReference type="PANTHER" id="PTHR48086">
    <property type="entry name" value="SODIUM/PROLINE SYMPORTER-RELATED"/>
    <property type="match status" value="1"/>
</dbReference>
<feature type="transmembrane region" description="Helical" evidence="13">
    <location>
        <begin position="242"/>
        <end position="263"/>
    </location>
</feature>
<keyword evidence="10 13" id="KW-0472">Membrane</keyword>
<evidence type="ECO:0000256" key="2">
    <source>
        <dbReference type="ARBA" id="ARBA00006434"/>
    </source>
</evidence>
<dbReference type="RefSeq" id="WP_133334157.1">
    <property type="nucleotide sequence ID" value="NZ_JAVGVR010000001.1"/>
</dbReference>
<keyword evidence="9" id="KW-0406">Ion transport</keyword>
<dbReference type="EMBL" id="JAVGVR010000001">
    <property type="protein sequence ID" value="MDQ6600091.1"/>
    <property type="molecule type" value="Genomic_DNA"/>
</dbReference>
<evidence type="ECO:0000313" key="16">
    <source>
        <dbReference type="Proteomes" id="UP000295132"/>
    </source>
</evidence>
<dbReference type="GO" id="GO:0006814">
    <property type="term" value="P:sodium ion transport"/>
    <property type="evidence" value="ECO:0007669"/>
    <property type="project" value="UniProtKB-KW"/>
</dbReference>
<keyword evidence="6" id="KW-0769">Symport</keyword>
<feature type="transmembrane region" description="Helical" evidence="13">
    <location>
        <begin position="330"/>
        <end position="350"/>
    </location>
</feature>
<evidence type="ECO:0000313" key="17">
    <source>
        <dbReference type="Proteomes" id="UP001178888"/>
    </source>
</evidence>
<evidence type="ECO:0000256" key="11">
    <source>
        <dbReference type="ARBA" id="ARBA00023201"/>
    </source>
</evidence>
<feature type="transmembrane region" description="Helical" evidence="13">
    <location>
        <begin position="7"/>
        <end position="30"/>
    </location>
</feature>
<keyword evidence="17" id="KW-1185">Reference proteome</keyword>
<reference evidence="15 16" key="1">
    <citation type="submission" date="2019-03" db="EMBL/GenBank/DDBJ databases">
        <title>Bacillus niacini sp. nov. a Nicotinate-Metabolizing Mesophile Isolated from Soil.</title>
        <authorList>
            <person name="Zhang G."/>
        </authorList>
    </citation>
    <scope>NUCLEOTIDE SEQUENCE [LARGE SCALE GENOMIC DNA]</scope>
    <source>
        <strain evidence="15 16">WN066</strain>
    </source>
</reference>
<evidence type="ECO:0000256" key="13">
    <source>
        <dbReference type="SAM" id="Phobius"/>
    </source>
</evidence>
<reference evidence="14" key="2">
    <citation type="submission" date="2023-08" db="EMBL/GenBank/DDBJ databases">
        <title>Nitrogen cycling bacteria in agricultural field soils.</title>
        <authorList>
            <person name="Jang J."/>
        </authorList>
    </citation>
    <scope>NUCLEOTIDE SEQUENCE</scope>
    <source>
        <strain evidence="14">PS3-36</strain>
    </source>
</reference>
<evidence type="ECO:0000256" key="6">
    <source>
        <dbReference type="ARBA" id="ARBA00022847"/>
    </source>
</evidence>
<evidence type="ECO:0000256" key="1">
    <source>
        <dbReference type="ARBA" id="ARBA00004651"/>
    </source>
</evidence>
<keyword evidence="7 13" id="KW-1133">Transmembrane helix</keyword>
<evidence type="ECO:0000256" key="7">
    <source>
        <dbReference type="ARBA" id="ARBA00022989"/>
    </source>
</evidence>
<evidence type="ECO:0000256" key="3">
    <source>
        <dbReference type="ARBA" id="ARBA00022448"/>
    </source>
</evidence>
<feature type="transmembrane region" description="Helical" evidence="13">
    <location>
        <begin position="409"/>
        <end position="430"/>
    </location>
</feature>